<protein>
    <submittedName>
        <fullName evidence="1">SAM-dependent methyltransferase</fullName>
    </submittedName>
</protein>
<dbReference type="Gene3D" id="3.40.50.150">
    <property type="entry name" value="Vaccinia Virus protein VP39"/>
    <property type="match status" value="1"/>
</dbReference>
<dbReference type="AlphaFoldDB" id="A0A7W7YFZ9"/>
<organism evidence="1 2">
    <name type="scientific">Prosthecobacter vanneervenii</name>
    <dbReference type="NCBI Taxonomy" id="48466"/>
    <lineage>
        <taxon>Bacteria</taxon>
        <taxon>Pseudomonadati</taxon>
        <taxon>Verrucomicrobiota</taxon>
        <taxon>Verrucomicrobiia</taxon>
        <taxon>Verrucomicrobiales</taxon>
        <taxon>Verrucomicrobiaceae</taxon>
        <taxon>Prosthecobacter</taxon>
    </lineage>
</organism>
<dbReference type="Pfam" id="PF13489">
    <property type="entry name" value="Methyltransf_23"/>
    <property type="match status" value="1"/>
</dbReference>
<name>A0A7W7YFZ9_9BACT</name>
<keyword evidence="1" id="KW-0808">Transferase</keyword>
<dbReference type="Proteomes" id="UP000590740">
    <property type="component" value="Unassembled WGS sequence"/>
</dbReference>
<reference evidence="1 2" key="1">
    <citation type="submission" date="2020-08" db="EMBL/GenBank/DDBJ databases">
        <title>Genomic Encyclopedia of Type Strains, Phase IV (KMG-IV): sequencing the most valuable type-strain genomes for metagenomic binning, comparative biology and taxonomic classification.</title>
        <authorList>
            <person name="Goeker M."/>
        </authorList>
    </citation>
    <scope>NUCLEOTIDE SEQUENCE [LARGE SCALE GENOMIC DNA]</scope>
    <source>
        <strain evidence="1 2">DSM 12252</strain>
    </source>
</reference>
<gene>
    <name evidence="1" type="ORF">HNQ65_004784</name>
</gene>
<dbReference type="SUPFAM" id="SSF53335">
    <property type="entry name" value="S-adenosyl-L-methionine-dependent methyltransferases"/>
    <property type="match status" value="1"/>
</dbReference>
<keyword evidence="1" id="KW-0489">Methyltransferase</keyword>
<evidence type="ECO:0000313" key="1">
    <source>
        <dbReference type="EMBL" id="MBB5035175.1"/>
    </source>
</evidence>
<proteinExistence type="predicted"/>
<sequence length="230" mass="25906">MSTPLSKSEIAEGYDEIAEKLAMSPKFYRLCASLAAPLLPAQGAVLDIGCGQGWQLAEIRKLRPEARLFGMDISPKLVSLAREHVPGAQVETGDADKLSYPADSFDVVVMTEVLEHLSDPVLALGQIRQVLKSGGWMLITVPNRDWFRYEWYLNNRRRYQPVDDQWYRVAEITGFIQQAGFELKRITGAENLYFGGGVPRLLEKLALKLCPPLQRRMKRALYLARKPLAS</sequence>
<dbReference type="PANTHER" id="PTHR43861">
    <property type="entry name" value="TRANS-ACONITATE 2-METHYLTRANSFERASE-RELATED"/>
    <property type="match status" value="1"/>
</dbReference>
<dbReference type="PANTHER" id="PTHR43861:SF1">
    <property type="entry name" value="TRANS-ACONITATE 2-METHYLTRANSFERASE"/>
    <property type="match status" value="1"/>
</dbReference>
<dbReference type="GO" id="GO:0008168">
    <property type="term" value="F:methyltransferase activity"/>
    <property type="evidence" value="ECO:0007669"/>
    <property type="project" value="UniProtKB-KW"/>
</dbReference>
<accession>A0A7W7YFZ9</accession>
<dbReference type="GO" id="GO:0032259">
    <property type="term" value="P:methylation"/>
    <property type="evidence" value="ECO:0007669"/>
    <property type="project" value="UniProtKB-KW"/>
</dbReference>
<dbReference type="EMBL" id="JACHIG010000014">
    <property type="protein sequence ID" value="MBB5035175.1"/>
    <property type="molecule type" value="Genomic_DNA"/>
</dbReference>
<dbReference type="RefSeq" id="WP_184343699.1">
    <property type="nucleotide sequence ID" value="NZ_JACHIG010000014.1"/>
</dbReference>
<dbReference type="CDD" id="cd02440">
    <property type="entry name" value="AdoMet_MTases"/>
    <property type="match status" value="1"/>
</dbReference>
<dbReference type="InterPro" id="IPR029063">
    <property type="entry name" value="SAM-dependent_MTases_sf"/>
</dbReference>
<evidence type="ECO:0000313" key="2">
    <source>
        <dbReference type="Proteomes" id="UP000590740"/>
    </source>
</evidence>
<keyword evidence="2" id="KW-1185">Reference proteome</keyword>
<comment type="caution">
    <text evidence="1">The sequence shown here is derived from an EMBL/GenBank/DDBJ whole genome shotgun (WGS) entry which is preliminary data.</text>
</comment>